<dbReference type="RefSeq" id="WP_113965713.1">
    <property type="nucleotide sequence ID" value="NZ_QNRP01000001.1"/>
</dbReference>
<comment type="caution">
    <text evidence="1">The sequence shown here is derived from an EMBL/GenBank/DDBJ whole genome shotgun (WGS) entry which is preliminary data.</text>
</comment>
<name>A0A368P739_9FLAO</name>
<organism evidence="1 2">
    <name type="scientific">Oceanihabitans sediminis</name>
    <dbReference type="NCBI Taxonomy" id="1812012"/>
    <lineage>
        <taxon>Bacteria</taxon>
        <taxon>Pseudomonadati</taxon>
        <taxon>Bacteroidota</taxon>
        <taxon>Flavobacteriia</taxon>
        <taxon>Flavobacteriales</taxon>
        <taxon>Flavobacteriaceae</taxon>
        <taxon>Oceanihabitans</taxon>
    </lineage>
</organism>
<evidence type="ECO:0000313" key="2">
    <source>
        <dbReference type="Proteomes" id="UP000252249"/>
    </source>
</evidence>
<reference evidence="1 2" key="1">
    <citation type="submission" date="2018-07" db="EMBL/GenBank/DDBJ databases">
        <title>Oceanihabitans testaceum sp. nov., isolated from marine sediment.</title>
        <authorList>
            <person name="Li C.-M."/>
        </authorList>
    </citation>
    <scope>NUCLEOTIDE SEQUENCE [LARGE SCALE GENOMIC DNA]</scope>
    <source>
        <strain evidence="1 2">S9-10</strain>
    </source>
</reference>
<dbReference type="InterPro" id="IPR046687">
    <property type="entry name" value="DUF6557"/>
</dbReference>
<dbReference type="Pfam" id="PF20194">
    <property type="entry name" value="DUF6557"/>
    <property type="match status" value="1"/>
</dbReference>
<dbReference type="Proteomes" id="UP000252249">
    <property type="component" value="Unassembled WGS sequence"/>
</dbReference>
<proteinExistence type="predicted"/>
<dbReference type="EMBL" id="QPIG01000001">
    <property type="protein sequence ID" value="RCU58233.1"/>
    <property type="molecule type" value="Genomic_DNA"/>
</dbReference>
<gene>
    <name evidence="1" type="ORF">DU428_02305</name>
</gene>
<dbReference type="AlphaFoldDB" id="A0A368P739"/>
<keyword evidence="2" id="KW-1185">Reference proteome</keyword>
<evidence type="ECO:0000313" key="1">
    <source>
        <dbReference type="EMBL" id="RCU58233.1"/>
    </source>
</evidence>
<protein>
    <submittedName>
        <fullName evidence="1">Uncharacterized protein</fullName>
    </submittedName>
</protein>
<dbReference type="OrthoDB" id="1823576at2"/>
<sequence>MTLKELVQNHTWKKVSAKFLEIYPEAEENIKGYEMVFERLKKMQPEETNFAIIITKETDEDDDYFEVSGLHKHPKTKEETYPQGIEFTPWTQWLGMDIYQESLDNFSVQEIVVHCLYEMTFVGFSEEEIQKVLKR</sequence>
<accession>A0A368P739</accession>